<protein>
    <submittedName>
        <fullName evidence="1">Uncharacterized protein</fullName>
    </submittedName>
</protein>
<organism evidence="1 2">
    <name type="scientific">Trifolium medium</name>
    <dbReference type="NCBI Taxonomy" id="97028"/>
    <lineage>
        <taxon>Eukaryota</taxon>
        <taxon>Viridiplantae</taxon>
        <taxon>Streptophyta</taxon>
        <taxon>Embryophyta</taxon>
        <taxon>Tracheophyta</taxon>
        <taxon>Spermatophyta</taxon>
        <taxon>Magnoliopsida</taxon>
        <taxon>eudicotyledons</taxon>
        <taxon>Gunneridae</taxon>
        <taxon>Pentapetalae</taxon>
        <taxon>rosids</taxon>
        <taxon>fabids</taxon>
        <taxon>Fabales</taxon>
        <taxon>Fabaceae</taxon>
        <taxon>Papilionoideae</taxon>
        <taxon>50 kb inversion clade</taxon>
        <taxon>NPAAA clade</taxon>
        <taxon>Hologalegina</taxon>
        <taxon>IRL clade</taxon>
        <taxon>Trifolieae</taxon>
        <taxon>Trifolium</taxon>
    </lineage>
</organism>
<evidence type="ECO:0000313" key="2">
    <source>
        <dbReference type="Proteomes" id="UP000265520"/>
    </source>
</evidence>
<dbReference type="Proteomes" id="UP000265520">
    <property type="component" value="Unassembled WGS sequence"/>
</dbReference>
<accession>A0A392QV55</accession>
<evidence type="ECO:0000313" key="1">
    <source>
        <dbReference type="EMBL" id="MCI27406.1"/>
    </source>
</evidence>
<dbReference type="AlphaFoldDB" id="A0A392QV55"/>
<proteinExistence type="predicted"/>
<comment type="caution">
    <text evidence="1">The sequence shown here is derived from an EMBL/GenBank/DDBJ whole genome shotgun (WGS) entry which is preliminary data.</text>
</comment>
<reference evidence="1 2" key="1">
    <citation type="journal article" date="2018" name="Front. Plant Sci.">
        <title>Red Clover (Trifolium pratense) and Zigzag Clover (T. medium) - A Picture of Genomic Similarities and Differences.</title>
        <authorList>
            <person name="Dluhosova J."/>
            <person name="Istvanek J."/>
            <person name="Nedelnik J."/>
            <person name="Repkova J."/>
        </authorList>
    </citation>
    <scope>NUCLEOTIDE SEQUENCE [LARGE SCALE GENOMIC DNA]</scope>
    <source>
        <strain evidence="2">cv. 10/8</strain>
        <tissue evidence="1">Leaf</tissue>
    </source>
</reference>
<keyword evidence="2" id="KW-1185">Reference proteome</keyword>
<feature type="non-terminal residue" evidence="1">
    <location>
        <position position="1"/>
    </location>
</feature>
<name>A0A392QV55_9FABA</name>
<dbReference type="EMBL" id="LXQA010159137">
    <property type="protein sequence ID" value="MCI27406.1"/>
    <property type="molecule type" value="Genomic_DNA"/>
</dbReference>
<sequence length="63" mass="6885">HVKGGDHGQVELYMLKVEHMVKLSAKHAEGGTHRPVKLSMIKYAEGGANGRAVTPQTAFRMID</sequence>